<accession>A0A6N6M6W6</accession>
<dbReference type="InterPro" id="IPR036388">
    <property type="entry name" value="WH-like_DNA-bd_sf"/>
</dbReference>
<dbReference type="CDD" id="cd00038">
    <property type="entry name" value="CAP_ED"/>
    <property type="match status" value="1"/>
</dbReference>
<organism evidence="6 7">
    <name type="scientific">Salibacter halophilus</name>
    <dbReference type="NCBI Taxonomy" id="1803916"/>
    <lineage>
        <taxon>Bacteria</taxon>
        <taxon>Pseudomonadati</taxon>
        <taxon>Bacteroidota</taxon>
        <taxon>Flavobacteriia</taxon>
        <taxon>Flavobacteriales</taxon>
        <taxon>Salibacteraceae</taxon>
        <taxon>Salibacter</taxon>
    </lineage>
</organism>
<dbReference type="Pfam" id="PF13545">
    <property type="entry name" value="HTH_Crp_2"/>
    <property type="match status" value="1"/>
</dbReference>
<dbReference type="EMBL" id="WACR01000002">
    <property type="protein sequence ID" value="KAB1065654.1"/>
    <property type="molecule type" value="Genomic_DNA"/>
</dbReference>
<dbReference type="GO" id="GO:0005829">
    <property type="term" value="C:cytosol"/>
    <property type="evidence" value="ECO:0007669"/>
    <property type="project" value="TreeGrafter"/>
</dbReference>
<evidence type="ECO:0000259" key="4">
    <source>
        <dbReference type="PROSITE" id="PS50042"/>
    </source>
</evidence>
<keyword evidence="1" id="KW-0805">Transcription regulation</keyword>
<dbReference type="AlphaFoldDB" id="A0A6N6M6W6"/>
<dbReference type="InterPro" id="IPR012318">
    <property type="entry name" value="HTH_CRP"/>
</dbReference>
<dbReference type="Gene3D" id="2.60.120.10">
    <property type="entry name" value="Jelly Rolls"/>
    <property type="match status" value="1"/>
</dbReference>
<reference evidence="6 7" key="1">
    <citation type="submission" date="2019-09" db="EMBL/GenBank/DDBJ databases">
        <title>Genomes of Cryomorphaceae.</title>
        <authorList>
            <person name="Bowman J.P."/>
        </authorList>
    </citation>
    <scope>NUCLEOTIDE SEQUENCE [LARGE SCALE GENOMIC DNA]</scope>
    <source>
        <strain evidence="6 7">KCTC 52047</strain>
    </source>
</reference>
<dbReference type="PROSITE" id="PS51063">
    <property type="entry name" value="HTH_CRP_2"/>
    <property type="match status" value="1"/>
</dbReference>
<keyword evidence="7" id="KW-1185">Reference proteome</keyword>
<evidence type="ECO:0000313" key="6">
    <source>
        <dbReference type="EMBL" id="KAB1065654.1"/>
    </source>
</evidence>
<dbReference type="Pfam" id="PF00027">
    <property type="entry name" value="cNMP_binding"/>
    <property type="match status" value="1"/>
</dbReference>
<keyword evidence="3" id="KW-0804">Transcription</keyword>
<dbReference type="InterPro" id="IPR050397">
    <property type="entry name" value="Env_Response_Regulators"/>
</dbReference>
<dbReference type="PROSITE" id="PS50042">
    <property type="entry name" value="CNMP_BINDING_3"/>
    <property type="match status" value="1"/>
</dbReference>
<evidence type="ECO:0000256" key="2">
    <source>
        <dbReference type="ARBA" id="ARBA00023125"/>
    </source>
</evidence>
<dbReference type="RefSeq" id="WP_151166479.1">
    <property type="nucleotide sequence ID" value="NZ_WACR01000002.1"/>
</dbReference>
<feature type="domain" description="HTH crp-type" evidence="5">
    <location>
        <begin position="153"/>
        <end position="228"/>
    </location>
</feature>
<evidence type="ECO:0000256" key="3">
    <source>
        <dbReference type="ARBA" id="ARBA00023163"/>
    </source>
</evidence>
<comment type="caution">
    <text evidence="6">The sequence shown here is derived from an EMBL/GenBank/DDBJ whole genome shotgun (WGS) entry which is preliminary data.</text>
</comment>
<dbReference type="Gene3D" id="1.10.10.10">
    <property type="entry name" value="Winged helix-like DNA-binding domain superfamily/Winged helix DNA-binding domain"/>
    <property type="match status" value="1"/>
</dbReference>
<evidence type="ECO:0000259" key="5">
    <source>
        <dbReference type="PROSITE" id="PS51063"/>
    </source>
</evidence>
<dbReference type="SUPFAM" id="SSF46785">
    <property type="entry name" value="Winged helix' DNA-binding domain"/>
    <property type="match status" value="1"/>
</dbReference>
<dbReference type="Proteomes" id="UP000435357">
    <property type="component" value="Unassembled WGS sequence"/>
</dbReference>
<dbReference type="InterPro" id="IPR018490">
    <property type="entry name" value="cNMP-bd_dom_sf"/>
</dbReference>
<dbReference type="InterPro" id="IPR014710">
    <property type="entry name" value="RmlC-like_jellyroll"/>
</dbReference>
<gene>
    <name evidence="6" type="ORF">F3059_03090</name>
</gene>
<dbReference type="InterPro" id="IPR036390">
    <property type="entry name" value="WH_DNA-bd_sf"/>
</dbReference>
<name>A0A6N6M6W6_9FLAO</name>
<evidence type="ECO:0000313" key="7">
    <source>
        <dbReference type="Proteomes" id="UP000435357"/>
    </source>
</evidence>
<proteinExistence type="predicted"/>
<dbReference type="PANTHER" id="PTHR24567">
    <property type="entry name" value="CRP FAMILY TRANSCRIPTIONAL REGULATORY PROTEIN"/>
    <property type="match status" value="1"/>
</dbReference>
<dbReference type="PRINTS" id="PR00034">
    <property type="entry name" value="HTHCRP"/>
</dbReference>
<evidence type="ECO:0000256" key="1">
    <source>
        <dbReference type="ARBA" id="ARBA00023015"/>
    </source>
</evidence>
<dbReference type="GO" id="GO:0003700">
    <property type="term" value="F:DNA-binding transcription factor activity"/>
    <property type="evidence" value="ECO:0007669"/>
    <property type="project" value="TreeGrafter"/>
</dbReference>
<dbReference type="InterPro" id="IPR000595">
    <property type="entry name" value="cNMP-bd_dom"/>
</dbReference>
<protein>
    <submittedName>
        <fullName evidence="6">Crp/Fnr family transcriptional regulator</fullName>
    </submittedName>
</protein>
<dbReference type="OrthoDB" id="9127033at2"/>
<feature type="domain" description="Cyclic nucleotide-binding" evidence="4">
    <location>
        <begin position="19"/>
        <end position="122"/>
    </location>
</feature>
<dbReference type="GO" id="GO:0003677">
    <property type="term" value="F:DNA binding"/>
    <property type="evidence" value="ECO:0007669"/>
    <property type="project" value="UniProtKB-KW"/>
</dbReference>
<dbReference type="SMART" id="SM00419">
    <property type="entry name" value="HTH_CRP"/>
    <property type="match status" value="1"/>
</dbReference>
<keyword evidence="2" id="KW-0238">DNA-binding</keyword>
<dbReference type="PANTHER" id="PTHR24567:SF74">
    <property type="entry name" value="HTH-TYPE TRANSCRIPTIONAL REGULATOR ARCR"/>
    <property type="match status" value="1"/>
</dbReference>
<dbReference type="SUPFAM" id="SSF51206">
    <property type="entry name" value="cAMP-binding domain-like"/>
    <property type="match status" value="1"/>
</dbReference>
<sequence>MRKQVYVGCEECRVKNDSLFKGLPDEEIENINYHKSCAFYKKGQILFHEGTRPLGVYCVNQGKIKVYRTGDDGKDQIIKIATGGDLLGYKALVSDELYPVSGETLENTKVCFIPKSEFLGMLTRVPSFGQQLLQAACHELGAMTQNITSLAQKSVRERLAVTLLMLKDTYDVDPAAGDDTEVEINLTREDLANIVGTATETIIRLLHDFKDEKLIETKGRKIKVLEPEKLIRVGNI</sequence>
<dbReference type="SMART" id="SM00100">
    <property type="entry name" value="cNMP"/>
    <property type="match status" value="1"/>
</dbReference>